<evidence type="ECO:0000313" key="1">
    <source>
        <dbReference type="EMBL" id="VDK28640.1"/>
    </source>
</evidence>
<dbReference type="Gene3D" id="3.40.605.10">
    <property type="entry name" value="Aldehyde Dehydrogenase, Chain A, domain 1"/>
    <property type="match status" value="1"/>
</dbReference>
<organism evidence="3">
    <name type="scientific">Gongylonema pulchrum</name>
    <dbReference type="NCBI Taxonomy" id="637853"/>
    <lineage>
        <taxon>Eukaryota</taxon>
        <taxon>Metazoa</taxon>
        <taxon>Ecdysozoa</taxon>
        <taxon>Nematoda</taxon>
        <taxon>Chromadorea</taxon>
        <taxon>Rhabditida</taxon>
        <taxon>Spirurina</taxon>
        <taxon>Spiruromorpha</taxon>
        <taxon>Spiruroidea</taxon>
        <taxon>Gongylonematidae</taxon>
        <taxon>Gongylonema</taxon>
    </lineage>
</organism>
<dbReference type="PROSITE" id="PS51257">
    <property type="entry name" value="PROKAR_LIPOPROTEIN"/>
    <property type="match status" value="1"/>
</dbReference>
<dbReference type="AlphaFoldDB" id="A0A183CW99"/>
<proteinExistence type="predicted"/>
<evidence type="ECO:0000313" key="2">
    <source>
        <dbReference type="Proteomes" id="UP000271098"/>
    </source>
</evidence>
<dbReference type="WBParaSite" id="GPUH_0000074001-mRNA-1">
    <property type="protein sequence ID" value="GPUH_0000074001-mRNA-1"/>
    <property type="gene ID" value="GPUH_0000074001"/>
</dbReference>
<dbReference type="GO" id="GO:0016491">
    <property type="term" value="F:oxidoreductase activity"/>
    <property type="evidence" value="ECO:0007669"/>
    <property type="project" value="InterPro"/>
</dbReference>
<evidence type="ECO:0000313" key="3">
    <source>
        <dbReference type="WBParaSite" id="GPUH_0000074001-mRNA-1"/>
    </source>
</evidence>
<dbReference type="InterPro" id="IPR016162">
    <property type="entry name" value="Ald_DH_N"/>
</dbReference>
<dbReference type="InterPro" id="IPR016161">
    <property type="entry name" value="Ald_DH/histidinol_DH"/>
</dbReference>
<keyword evidence="2" id="KW-1185">Reference proteome</keyword>
<sequence length="101" mass="11044">MLKNSTNFTSLLTSCFLKRQFASAASAASAIPAPAPVWEEQPVYTKIFINNEWKSSVRKKKFPTICPANGQKIADVEEGGKEDVDLAVQVTFLVPLELALS</sequence>
<accession>A0A183CW99</accession>
<name>A0A183CW99_9BILA</name>
<reference evidence="1 2" key="2">
    <citation type="submission" date="2018-11" db="EMBL/GenBank/DDBJ databases">
        <authorList>
            <consortium name="Pathogen Informatics"/>
        </authorList>
    </citation>
    <scope>NUCLEOTIDE SEQUENCE [LARGE SCALE GENOMIC DNA]</scope>
</reference>
<dbReference type="Proteomes" id="UP000271098">
    <property type="component" value="Unassembled WGS sequence"/>
</dbReference>
<dbReference type="EMBL" id="UYRT01000736">
    <property type="protein sequence ID" value="VDK28640.1"/>
    <property type="molecule type" value="Genomic_DNA"/>
</dbReference>
<reference evidence="3" key="1">
    <citation type="submission" date="2016-06" db="UniProtKB">
        <authorList>
            <consortium name="WormBaseParasite"/>
        </authorList>
    </citation>
    <scope>IDENTIFICATION</scope>
</reference>
<protein>
    <submittedName>
        <fullName evidence="3">Succinate-semialdehyde dehydrogenase, mitochondrial</fullName>
    </submittedName>
</protein>
<dbReference type="OrthoDB" id="5802435at2759"/>
<dbReference type="SUPFAM" id="SSF53720">
    <property type="entry name" value="ALDH-like"/>
    <property type="match status" value="1"/>
</dbReference>
<gene>
    <name evidence="1" type="ORF">GPUH_LOCUS740</name>
</gene>